<dbReference type="PANTHER" id="PTHR38032">
    <property type="entry name" value="POLYMERASE-RELATED"/>
    <property type="match status" value="1"/>
</dbReference>
<reference evidence="4" key="1">
    <citation type="journal article" date="2019" name="Int. J. Syst. Evol. Microbiol.">
        <title>The Global Catalogue of Microorganisms (GCM) 10K type strain sequencing project: providing services to taxonomists for standard genome sequencing and annotation.</title>
        <authorList>
            <consortium name="The Broad Institute Genomics Platform"/>
            <consortium name="The Broad Institute Genome Sequencing Center for Infectious Disease"/>
            <person name="Wu L."/>
            <person name="Ma J."/>
        </authorList>
    </citation>
    <scope>NUCLEOTIDE SEQUENCE [LARGE SCALE GENOMIC DNA]</scope>
    <source>
        <strain evidence="4">CGMCC 4.1621</strain>
    </source>
</reference>
<keyword evidence="1" id="KW-0175">Coiled coil</keyword>
<proteinExistence type="predicted"/>
<evidence type="ECO:0000313" key="4">
    <source>
        <dbReference type="Proteomes" id="UP001596410"/>
    </source>
</evidence>
<dbReference type="InterPro" id="IPR005646">
    <property type="entry name" value="FapA"/>
</dbReference>
<comment type="caution">
    <text evidence="3">The sequence shown here is derived from an EMBL/GenBank/DDBJ whole genome shotgun (WGS) entry which is preliminary data.</text>
</comment>
<dbReference type="RefSeq" id="WP_204707795.1">
    <property type="nucleotide sequence ID" value="NZ_JBHSZV010000013.1"/>
</dbReference>
<feature type="domain" description="Flagellar Assembly Protein A N-terminal region" evidence="2">
    <location>
        <begin position="11"/>
        <end position="177"/>
    </location>
</feature>
<gene>
    <name evidence="3" type="ORF">ACFQIC_04855</name>
</gene>
<keyword evidence="4" id="KW-1185">Reference proteome</keyword>
<protein>
    <submittedName>
        <fullName evidence="3">DUF342 domain-containing protein</fullName>
    </submittedName>
</protein>
<evidence type="ECO:0000256" key="1">
    <source>
        <dbReference type="SAM" id="Coils"/>
    </source>
</evidence>
<dbReference type="PANTHER" id="PTHR38032:SF1">
    <property type="entry name" value="RNA-BINDING PROTEIN KHPB N-TERMINAL DOMAIN-CONTAINING PROTEIN"/>
    <property type="match status" value="1"/>
</dbReference>
<dbReference type="Pfam" id="PF20250">
    <property type="entry name" value="FapA_N"/>
    <property type="match status" value="1"/>
</dbReference>
<dbReference type="EMBL" id="JBHSZV010000013">
    <property type="protein sequence ID" value="MFC7061184.1"/>
    <property type="molecule type" value="Genomic_DNA"/>
</dbReference>
<dbReference type="InterPro" id="IPR016098">
    <property type="entry name" value="CAP/MinC_C"/>
</dbReference>
<dbReference type="InterPro" id="IPR046865">
    <property type="entry name" value="FapA_b_solenoid"/>
</dbReference>
<dbReference type="InterPro" id="IPR046866">
    <property type="entry name" value="FapA_N"/>
</dbReference>
<sequence>MEQLKNLDLLQIQISKDKMEAYIDIPSETPTGELTDEYIRALLKKNKVSFGINDEVIHRLVNDMPSCHFPEVIAIGRDPVDGVDGEVKFVVDFQHAVDNKEKTNFRDILRIPSVEEDERLAYIIEPTEGTHGKNVFGENIPASNGKPSRVKAGENVTFKRKNSSFYAKISGQLNFNKPTIQIQPLYEVQGDLDLHTGNLNFVGSIVIRGNVPSGYKIDAKGDVTIHGLVEGAEISAGGSIHISEGIVGLNKGFISAGGDIRVGYLNQAQVEAGQDIIVQNSILHSQCVVKNSVFCQSGNIIGGSISAGFSIISKDVGNRMSTLTTLSLGMNEKVEKKRRSLIAQHKKKEDEVQKLERIGTLLDAKRDNASGLSSKERITALRQRNSLQHVNEEIDMITEELEELESLLGNLDDASVEVNGTLYSNVYLSFGKYQRTSLQEYHQVTIVLDDNEVVISGQ</sequence>
<dbReference type="Proteomes" id="UP001596410">
    <property type="component" value="Unassembled WGS sequence"/>
</dbReference>
<accession>A0ABW2EFT5</accession>
<evidence type="ECO:0000313" key="3">
    <source>
        <dbReference type="EMBL" id="MFC7061184.1"/>
    </source>
</evidence>
<name>A0ABW2EFT5_9BACI</name>
<feature type="coiled-coil region" evidence="1">
    <location>
        <begin position="387"/>
        <end position="417"/>
    </location>
</feature>
<feature type="coiled-coil region" evidence="1">
    <location>
        <begin position="331"/>
        <end position="358"/>
    </location>
</feature>
<dbReference type="Pfam" id="PF03961">
    <property type="entry name" value="FapA"/>
    <property type="match status" value="1"/>
</dbReference>
<evidence type="ECO:0000259" key="2">
    <source>
        <dbReference type="Pfam" id="PF20250"/>
    </source>
</evidence>
<organism evidence="3 4">
    <name type="scientific">Halobacillus seohaensis</name>
    <dbReference type="NCBI Taxonomy" id="447421"/>
    <lineage>
        <taxon>Bacteria</taxon>
        <taxon>Bacillati</taxon>
        <taxon>Bacillota</taxon>
        <taxon>Bacilli</taxon>
        <taxon>Bacillales</taxon>
        <taxon>Bacillaceae</taxon>
        <taxon>Halobacillus</taxon>
    </lineage>
</organism>
<dbReference type="Gene3D" id="2.160.20.70">
    <property type="match status" value="1"/>
</dbReference>
<dbReference type="InterPro" id="IPR036145">
    <property type="entry name" value="MinC_C_sf"/>
</dbReference>
<dbReference type="SUPFAM" id="SSF63848">
    <property type="entry name" value="Cell-division inhibitor MinC, C-terminal domain"/>
    <property type="match status" value="1"/>
</dbReference>